<organism evidence="3 4">
    <name type="scientific">Litorivita pollutaquae</name>
    <dbReference type="NCBI Taxonomy" id="2200892"/>
    <lineage>
        <taxon>Bacteria</taxon>
        <taxon>Pseudomonadati</taxon>
        <taxon>Pseudomonadota</taxon>
        <taxon>Alphaproteobacteria</taxon>
        <taxon>Rhodobacterales</taxon>
        <taxon>Paracoccaceae</taxon>
        <taxon>Litorivita</taxon>
    </lineage>
</organism>
<dbReference type="Gene3D" id="1.10.357.10">
    <property type="entry name" value="Tetracycline Repressor, domain 2"/>
    <property type="match status" value="1"/>
</dbReference>
<proteinExistence type="predicted"/>
<comment type="caution">
    <text evidence="3">The sequence shown here is derived from an EMBL/GenBank/DDBJ whole genome shotgun (WGS) entry which is preliminary data.</text>
</comment>
<dbReference type="SUPFAM" id="SSF46689">
    <property type="entry name" value="Homeodomain-like"/>
    <property type="match status" value="1"/>
</dbReference>
<dbReference type="InterPro" id="IPR009057">
    <property type="entry name" value="Homeodomain-like_sf"/>
</dbReference>
<feature type="domain" description="HTH tetR-type" evidence="2">
    <location>
        <begin position="15"/>
        <end position="49"/>
    </location>
</feature>
<evidence type="ECO:0000256" key="1">
    <source>
        <dbReference type="ARBA" id="ARBA00023125"/>
    </source>
</evidence>
<dbReference type="EMBL" id="QFVT01000002">
    <property type="protein sequence ID" value="PYC49008.1"/>
    <property type="molecule type" value="Genomic_DNA"/>
</dbReference>
<evidence type="ECO:0000313" key="3">
    <source>
        <dbReference type="EMBL" id="PYC49008.1"/>
    </source>
</evidence>
<dbReference type="Pfam" id="PF00440">
    <property type="entry name" value="TetR_N"/>
    <property type="match status" value="1"/>
</dbReference>
<evidence type="ECO:0000313" key="4">
    <source>
        <dbReference type="Proteomes" id="UP000248012"/>
    </source>
</evidence>
<evidence type="ECO:0000259" key="2">
    <source>
        <dbReference type="Pfam" id="PF00440"/>
    </source>
</evidence>
<reference evidence="3 4" key="1">
    <citation type="submission" date="2018-05" db="EMBL/GenBank/DDBJ databases">
        <title>Oceanovita maritima gen. nov., sp. nov., a marine bacterium in the family Rhodobacteraceae isolated from surface seawater of Lundu port Xiamen, China.</title>
        <authorList>
            <person name="Hetharua B.H."/>
            <person name="Min D."/>
            <person name="Liao H."/>
            <person name="Tian Y."/>
        </authorList>
    </citation>
    <scope>NUCLEOTIDE SEQUENCE [LARGE SCALE GENOMIC DNA]</scope>
    <source>
        <strain evidence="3 4">FSX-11</strain>
    </source>
</reference>
<dbReference type="AlphaFoldDB" id="A0A2V4MXI6"/>
<dbReference type="Proteomes" id="UP000248012">
    <property type="component" value="Unassembled WGS sequence"/>
</dbReference>
<sequence>MKRSTRLSKDDWMLAGLKALGQHGPSALKAEPLARELGTTKGSFYWHFKDVPDFHKSMLTYWEDRHSALPEGPADRIEATKTLRGLAQNGFAKDATEARAEKALRGWAQVDTAAAEILAKTDKIRLDYLSGVLNTIGVTNPQIARLILAAQVGMSGLPDATDADQETLGTLVDLVLALR</sequence>
<dbReference type="OrthoDB" id="3218408at2"/>
<keyword evidence="1" id="KW-0238">DNA-binding</keyword>
<protein>
    <submittedName>
        <fullName evidence="3">TetR/AcrR family transcriptional regulator</fullName>
    </submittedName>
</protein>
<dbReference type="InterPro" id="IPR001647">
    <property type="entry name" value="HTH_TetR"/>
</dbReference>
<gene>
    <name evidence="3" type="ORF">DI396_02785</name>
</gene>
<keyword evidence="4" id="KW-1185">Reference proteome</keyword>
<dbReference type="GO" id="GO:0003677">
    <property type="term" value="F:DNA binding"/>
    <property type="evidence" value="ECO:0007669"/>
    <property type="project" value="UniProtKB-KW"/>
</dbReference>
<dbReference type="RefSeq" id="WP_110794585.1">
    <property type="nucleotide sequence ID" value="NZ_KZ826481.1"/>
</dbReference>
<accession>A0A2V4MXI6</accession>
<name>A0A2V4MXI6_9RHOB</name>